<dbReference type="GO" id="GO:0006508">
    <property type="term" value="P:proteolysis"/>
    <property type="evidence" value="ECO:0007669"/>
    <property type="project" value="UniProtKB-KW"/>
</dbReference>
<dbReference type="RefSeq" id="WP_186847548.1">
    <property type="nucleotide sequence ID" value="NZ_JACOOX010000003.1"/>
</dbReference>
<proteinExistence type="inferred from homology"/>
<dbReference type="Proteomes" id="UP000615234">
    <property type="component" value="Unassembled WGS sequence"/>
</dbReference>
<dbReference type="InterPro" id="IPR050131">
    <property type="entry name" value="Peptidase_S8_subtilisin-like"/>
</dbReference>
<feature type="domain" description="Csp protease B prodomain" evidence="8">
    <location>
        <begin position="3"/>
        <end position="91"/>
    </location>
</feature>
<evidence type="ECO:0000259" key="7">
    <source>
        <dbReference type="Pfam" id="PF00082"/>
    </source>
</evidence>
<accession>A0A8I0AKC7</accession>
<comment type="similarity">
    <text evidence="1 6">Belongs to the peptidase S8 family.</text>
</comment>
<evidence type="ECO:0000256" key="2">
    <source>
        <dbReference type="ARBA" id="ARBA00022670"/>
    </source>
</evidence>
<evidence type="ECO:0000256" key="4">
    <source>
        <dbReference type="ARBA" id="ARBA00022825"/>
    </source>
</evidence>
<dbReference type="InterPro" id="IPR034045">
    <property type="entry name" value="Pep_S8_CspA-like"/>
</dbReference>
<dbReference type="CDD" id="cd07478">
    <property type="entry name" value="Peptidases_S8_CspA-like"/>
    <property type="match status" value="1"/>
</dbReference>
<dbReference type="Pfam" id="PF18425">
    <property type="entry name" value="CspB_prodomain"/>
    <property type="match status" value="1"/>
</dbReference>
<evidence type="ECO:0000313" key="9">
    <source>
        <dbReference type="EMBL" id="MBC5662491.1"/>
    </source>
</evidence>
<dbReference type="PANTHER" id="PTHR43806:SF11">
    <property type="entry name" value="CEREVISIN-RELATED"/>
    <property type="match status" value="1"/>
</dbReference>
<feature type="active site" description="Charge relay system" evidence="5 6">
    <location>
        <position position="194"/>
    </location>
</feature>
<reference evidence="9 10" key="1">
    <citation type="submission" date="2020-08" db="EMBL/GenBank/DDBJ databases">
        <title>Genome public.</title>
        <authorList>
            <person name="Liu C."/>
            <person name="Sun Q."/>
        </authorList>
    </citation>
    <scope>NUCLEOTIDE SEQUENCE [LARGE SCALE GENOMIC DNA]</scope>
    <source>
        <strain evidence="9 10">NSJ-10</strain>
    </source>
</reference>
<dbReference type="InterPro" id="IPR036852">
    <property type="entry name" value="Peptidase_S8/S53_dom_sf"/>
</dbReference>
<dbReference type="Pfam" id="PF00082">
    <property type="entry name" value="Peptidase_S8"/>
    <property type="match status" value="2"/>
</dbReference>
<keyword evidence="3 6" id="KW-0378">Hydrolase</keyword>
<keyword evidence="2 6" id="KW-0645">Protease</keyword>
<feature type="active site" description="Charge relay system" evidence="5 6">
    <location>
        <position position="127"/>
    </location>
</feature>
<evidence type="ECO:0000259" key="8">
    <source>
        <dbReference type="Pfam" id="PF18425"/>
    </source>
</evidence>
<organism evidence="9 10">
    <name type="scientific">Coprococcus hominis</name>
    <name type="common">ex Liu et al. 2022</name>
    <dbReference type="NCBI Taxonomy" id="2763039"/>
    <lineage>
        <taxon>Bacteria</taxon>
        <taxon>Bacillati</taxon>
        <taxon>Bacillota</taxon>
        <taxon>Clostridia</taxon>
        <taxon>Lachnospirales</taxon>
        <taxon>Lachnospiraceae</taxon>
        <taxon>Coprococcus</taxon>
    </lineage>
</organism>
<dbReference type="Gene3D" id="3.40.50.200">
    <property type="entry name" value="Peptidase S8/S53 domain"/>
    <property type="match status" value="1"/>
</dbReference>
<dbReference type="PANTHER" id="PTHR43806">
    <property type="entry name" value="PEPTIDASE S8"/>
    <property type="match status" value="1"/>
</dbReference>
<feature type="active site" description="Charge relay system" evidence="5 6">
    <location>
        <position position="500"/>
    </location>
</feature>
<name>A0A8I0AKC7_9FIRM</name>
<dbReference type="InterPro" id="IPR041365">
    <property type="entry name" value="CspB_prodomain"/>
</dbReference>
<dbReference type="InterPro" id="IPR015500">
    <property type="entry name" value="Peptidase_S8_subtilisin-rel"/>
</dbReference>
<protein>
    <submittedName>
        <fullName evidence="9">S8 family peptidase</fullName>
    </submittedName>
</protein>
<dbReference type="PRINTS" id="PR00723">
    <property type="entry name" value="SUBTILISIN"/>
</dbReference>
<dbReference type="PROSITE" id="PS00138">
    <property type="entry name" value="SUBTILASE_SER"/>
    <property type="match status" value="1"/>
</dbReference>
<keyword evidence="4 6" id="KW-0720">Serine protease</keyword>
<dbReference type="Gene3D" id="3.30.70.2980">
    <property type="match status" value="1"/>
</dbReference>
<evidence type="ECO:0000256" key="1">
    <source>
        <dbReference type="ARBA" id="ARBA00011073"/>
    </source>
</evidence>
<dbReference type="InterPro" id="IPR000209">
    <property type="entry name" value="Peptidase_S8/S53_dom"/>
</dbReference>
<gene>
    <name evidence="9" type="ORF">H8S09_06210</name>
</gene>
<keyword evidence="10" id="KW-1185">Reference proteome</keyword>
<dbReference type="EMBL" id="JACOOX010000003">
    <property type="protein sequence ID" value="MBC5662491.1"/>
    <property type="molecule type" value="Genomic_DNA"/>
</dbReference>
<evidence type="ECO:0000256" key="6">
    <source>
        <dbReference type="PROSITE-ProRule" id="PRU01240"/>
    </source>
</evidence>
<dbReference type="AlphaFoldDB" id="A0A8I0AKC7"/>
<evidence type="ECO:0000256" key="5">
    <source>
        <dbReference type="PIRSR" id="PIRSR615500-1"/>
    </source>
</evidence>
<dbReference type="SUPFAM" id="SSF52743">
    <property type="entry name" value="Subtilisin-like"/>
    <property type="match status" value="1"/>
</dbReference>
<feature type="domain" description="Peptidase S8/S53" evidence="7">
    <location>
        <begin position="424"/>
        <end position="556"/>
    </location>
</feature>
<sequence length="565" mass="63007">MENNIDTQLELALETMQSYEDSESELYVGYNAKDQSWQLLIRYNDDITDLVDRYLTRIYYLLAGYAIIEIQEVYINAFAADPRILYVDKPKSVDQQVSYAQYASCLSGTFINNYGLDGNGTLLAVIDSGIDYRHNEFIRDGKSRILELWDQQAEYQKEYVNPYELGRIYTNEELNAILDGNYTGSLPSEDRSGHGTQVTAIAAGTNIGVAPQTELLIIKVGSDTASRLPTTLGMILGIDYALRKGIERNQPISVNLSYGNNYGSHKGDSLMENYINDVSRLAVCSISTGTGNDAINRRHQRVILGNTSYRMIDLLVSDYVTSFNLQLWKNYNDRFDVMIITPNGDIVLTLSESQNIGTGTYRNTFVKGIYGTPNPYNRNQEIFVSFQGKDNYIDKGQWKVLIHPKQIVSGVVDAYLPIRASLTGNVEFLNPTEFGTLTIPSTAEGLITVAAYDQNVDDFAYFSGRGYTANDQIKPDLAAPGVDIYTAYPGNDYSFASGTSMAVPFVSGSACLLMQWGIVNENDPFLYGEKLKASLIRGAKRIKSARTYPNIYVGWGTLCVENSIR</sequence>
<feature type="domain" description="Peptidase S8/S53" evidence="7">
    <location>
        <begin position="118"/>
        <end position="293"/>
    </location>
</feature>
<dbReference type="PROSITE" id="PS51892">
    <property type="entry name" value="SUBTILASE"/>
    <property type="match status" value="1"/>
</dbReference>
<evidence type="ECO:0000313" key="10">
    <source>
        <dbReference type="Proteomes" id="UP000615234"/>
    </source>
</evidence>
<dbReference type="InterPro" id="IPR023828">
    <property type="entry name" value="Peptidase_S8_Ser-AS"/>
</dbReference>
<dbReference type="GO" id="GO:0004252">
    <property type="term" value="F:serine-type endopeptidase activity"/>
    <property type="evidence" value="ECO:0007669"/>
    <property type="project" value="UniProtKB-UniRule"/>
</dbReference>
<evidence type="ECO:0000256" key="3">
    <source>
        <dbReference type="ARBA" id="ARBA00022801"/>
    </source>
</evidence>
<dbReference type="Gene3D" id="2.60.120.1290">
    <property type="match status" value="1"/>
</dbReference>
<comment type="caution">
    <text evidence="9">The sequence shown here is derived from an EMBL/GenBank/DDBJ whole genome shotgun (WGS) entry which is preliminary data.</text>
</comment>